<dbReference type="EMBL" id="NVQC01000009">
    <property type="protein sequence ID" value="PTL37014.1"/>
    <property type="molecule type" value="Genomic_DNA"/>
</dbReference>
<reference evidence="2" key="2">
    <citation type="journal article" date="2018" name="Environ. Microbiol.">
        <title>Bloom of a denitrifying methanotroph, 'Candidatus Methylomirabilis limnetica', in a deep stratified lake.</title>
        <authorList>
            <person name="Graf J.S."/>
            <person name="Mayr M.J."/>
            <person name="Marchant H.K."/>
            <person name="Tienken D."/>
            <person name="Hach P.F."/>
            <person name="Brand A."/>
            <person name="Schubert C.J."/>
            <person name="Kuypers M.M."/>
            <person name="Milucka J."/>
        </authorList>
    </citation>
    <scope>NUCLEOTIDE SEQUENCE [LARGE SCALE GENOMIC DNA]</scope>
    <source>
        <strain evidence="2">Zug</strain>
    </source>
</reference>
<keyword evidence="2" id="KW-1185">Reference proteome</keyword>
<organism evidence="1 2">
    <name type="scientific">Candidatus Methylomirabilis limnetica</name>
    <dbReference type="NCBI Taxonomy" id="2033718"/>
    <lineage>
        <taxon>Bacteria</taxon>
        <taxon>Candidatus Methylomirabilota</taxon>
        <taxon>Candidatus Methylomirabilia</taxon>
        <taxon>Candidatus Methylomirabilales</taxon>
        <taxon>Candidatus Methylomirabilaceae</taxon>
        <taxon>Candidatus Methylomirabilis</taxon>
    </lineage>
</organism>
<dbReference type="AlphaFoldDB" id="A0A2T4U0W4"/>
<dbReference type="Proteomes" id="UP000241436">
    <property type="component" value="Unassembled WGS sequence"/>
</dbReference>
<sequence length="259" mass="28303">MKGNSPLRLLVSLVVLVIGGCSTVSVQPPLGSSTEQKQHKERSNNYEIGREQVASIGEAVIRVKEFEVFETRAIDSDRVAPDRNFDGVCELPGPDLRFRGTKDKPFPIAGTTQANNATYRIIVVARNLSGESIGVALNADSGVAAGPCAHRTLLGWRLVGTAKFLSAGGPPIFSTPTRITRIVGQMAGPDNFELVYLGITRQSMSLLYREYTDQDFARPAFSQTLNYDLSDSDVIAFRKLRIRVIKAGNQDIRYVVTAN</sequence>
<accession>A0A2T4U0W4</accession>
<evidence type="ECO:0000313" key="1">
    <source>
        <dbReference type="EMBL" id="PTL37014.1"/>
    </source>
</evidence>
<proteinExistence type="predicted"/>
<dbReference type="PROSITE" id="PS51257">
    <property type="entry name" value="PROKAR_LIPOPROTEIN"/>
    <property type="match status" value="1"/>
</dbReference>
<reference evidence="1 2" key="1">
    <citation type="submission" date="2017-09" db="EMBL/GenBank/DDBJ databases">
        <title>Bloom of a denitrifying methanotroph, Candidatus Methylomirabilis limnetica, in a deep stratified lake.</title>
        <authorList>
            <person name="Graf J.S."/>
            <person name="Marchant H.K."/>
            <person name="Tienken D."/>
            <person name="Hach P.F."/>
            <person name="Brand A."/>
            <person name="Schubert C.J."/>
            <person name="Kuypers M.M."/>
            <person name="Milucka J."/>
        </authorList>
    </citation>
    <scope>NUCLEOTIDE SEQUENCE [LARGE SCALE GENOMIC DNA]</scope>
    <source>
        <strain evidence="1 2">Zug</strain>
    </source>
</reference>
<evidence type="ECO:0000313" key="2">
    <source>
        <dbReference type="Proteomes" id="UP000241436"/>
    </source>
</evidence>
<comment type="caution">
    <text evidence="1">The sequence shown here is derived from an EMBL/GenBank/DDBJ whole genome shotgun (WGS) entry which is preliminary data.</text>
</comment>
<gene>
    <name evidence="1" type="ORF">CLG94_01750</name>
</gene>
<protein>
    <submittedName>
        <fullName evidence="1">Uncharacterized protein</fullName>
    </submittedName>
</protein>
<name>A0A2T4U0W4_9BACT</name>